<gene>
    <name evidence="3" type="ORF">CfE428DRAFT_2482</name>
</gene>
<keyword evidence="4" id="KW-1185">Reference proteome</keyword>
<dbReference type="PROSITE" id="PS51352">
    <property type="entry name" value="THIOREDOXIN_2"/>
    <property type="match status" value="1"/>
</dbReference>
<dbReference type="AlphaFoldDB" id="B4D0N1"/>
<dbReference type="PANTHER" id="PTHR15337">
    <property type="entry name" value="ANTERIOR GRADIENT PROTEIN-RELATED"/>
    <property type="match status" value="1"/>
</dbReference>
<name>B4D0N1_9BACT</name>
<keyword evidence="1" id="KW-0732">Signal</keyword>
<evidence type="ECO:0000256" key="1">
    <source>
        <dbReference type="ARBA" id="ARBA00022729"/>
    </source>
</evidence>
<dbReference type="InterPro" id="IPR036249">
    <property type="entry name" value="Thioredoxin-like_sf"/>
</dbReference>
<dbReference type="InterPro" id="IPR051099">
    <property type="entry name" value="AGR/TXD"/>
</dbReference>
<evidence type="ECO:0000313" key="3">
    <source>
        <dbReference type="EMBL" id="EDY19893.1"/>
    </source>
</evidence>
<dbReference type="eggNOG" id="COG0526">
    <property type="taxonomic scope" value="Bacteria"/>
</dbReference>
<dbReference type="Pfam" id="PF13899">
    <property type="entry name" value="Thioredoxin_7"/>
    <property type="match status" value="1"/>
</dbReference>
<dbReference type="EMBL" id="ABVL01000006">
    <property type="protein sequence ID" value="EDY19893.1"/>
    <property type="molecule type" value="Genomic_DNA"/>
</dbReference>
<feature type="domain" description="Thioredoxin" evidence="2">
    <location>
        <begin position="14"/>
        <end position="154"/>
    </location>
</feature>
<protein>
    <recommendedName>
        <fullName evidence="2">Thioredoxin domain-containing protein</fullName>
    </recommendedName>
</protein>
<sequence precursor="true">MHKSTFLKIFLLFLLGMGGFWLFNADARDNLHWLDDGKAAFAQAKKENKLVLLDFTGSTWCPACMALHKEVFSTPKFEDYSKKFVLLRVDFPDPISVPRKGAPLVSKYLTGDIALPTILIVSPDGKKLGTVDYKPGGPDVFIGDVEKIVKAQPHS</sequence>
<proteinExistence type="predicted"/>
<accession>B4D0N1</accession>
<dbReference type="STRING" id="497964.CfE428DRAFT_2482"/>
<dbReference type="PANTHER" id="PTHR15337:SF11">
    <property type="entry name" value="THIOREDOXIN DOMAIN-CONTAINING PROTEIN"/>
    <property type="match status" value="1"/>
</dbReference>
<evidence type="ECO:0000313" key="4">
    <source>
        <dbReference type="Proteomes" id="UP000005824"/>
    </source>
</evidence>
<dbReference type="RefSeq" id="WP_006979807.1">
    <property type="nucleotide sequence ID" value="NZ_ABVL01000006.1"/>
</dbReference>
<comment type="caution">
    <text evidence="3">The sequence shown here is derived from an EMBL/GenBank/DDBJ whole genome shotgun (WGS) entry which is preliminary data.</text>
</comment>
<dbReference type="Proteomes" id="UP000005824">
    <property type="component" value="Unassembled WGS sequence"/>
</dbReference>
<dbReference type="Gene3D" id="3.40.30.10">
    <property type="entry name" value="Glutaredoxin"/>
    <property type="match status" value="1"/>
</dbReference>
<reference evidence="3 4" key="1">
    <citation type="journal article" date="2011" name="J. Bacteriol.">
        <title>Genome sequence of Chthoniobacter flavus Ellin428, an aerobic heterotrophic soil bacterium.</title>
        <authorList>
            <person name="Kant R."/>
            <person name="van Passel M.W."/>
            <person name="Palva A."/>
            <person name="Lucas S."/>
            <person name="Lapidus A."/>
            <person name="Glavina Del Rio T."/>
            <person name="Dalin E."/>
            <person name="Tice H."/>
            <person name="Bruce D."/>
            <person name="Goodwin L."/>
            <person name="Pitluck S."/>
            <person name="Larimer F.W."/>
            <person name="Land M.L."/>
            <person name="Hauser L."/>
            <person name="Sangwan P."/>
            <person name="de Vos W.M."/>
            <person name="Janssen P.H."/>
            <person name="Smidt H."/>
        </authorList>
    </citation>
    <scope>NUCLEOTIDE SEQUENCE [LARGE SCALE GENOMIC DNA]</scope>
    <source>
        <strain evidence="3 4">Ellin428</strain>
    </source>
</reference>
<organism evidence="3 4">
    <name type="scientific">Chthoniobacter flavus Ellin428</name>
    <dbReference type="NCBI Taxonomy" id="497964"/>
    <lineage>
        <taxon>Bacteria</taxon>
        <taxon>Pseudomonadati</taxon>
        <taxon>Verrucomicrobiota</taxon>
        <taxon>Spartobacteria</taxon>
        <taxon>Chthoniobacterales</taxon>
        <taxon>Chthoniobacteraceae</taxon>
        <taxon>Chthoniobacter</taxon>
    </lineage>
</organism>
<dbReference type="SUPFAM" id="SSF52833">
    <property type="entry name" value="Thioredoxin-like"/>
    <property type="match status" value="1"/>
</dbReference>
<dbReference type="InParanoid" id="B4D0N1"/>
<evidence type="ECO:0000259" key="2">
    <source>
        <dbReference type="PROSITE" id="PS51352"/>
    </source>
</evidence>
<dbReference type="InterPro" id="IPR013766">
    <property type="entry name" value="Thioredoxin_domain"/>
</dbReference>